<organism evidence="2 3">
    <name type="scientific">Patella caerulea</name>
    <name type="common">Rayed Mediterranean limpet</name>
    <dbReference type="NCBI Taxonomy" id="87958"/>
    <lineage>
        <taxon>Eukaryota</taxon>
        <taxon>Metazoa</taxon>
        <taxon>Spiralia</taxon>
        <taxon>Lophotrochozoa</taxon>
        <taxon>Mollusca</taxon>
        <taxon>Gastropoda</taxon>
        <taxon>Patellogastropoda</taxon>
        <taxon>Patelloidea</taxon>
        <taxon>Patellidae</taxon>
        <taxon>Patella</taxon>
    </lineage>
</organism>
<keyword evidence="1" id="KW-0732">Signal</keyword>
<accession>A0AAN8K067</accession>
<dbReference type="PROSITE" id="PS51257">
    <property type="entry name" value="PROKAR_LIPOPROTEIN"/>
    <property type="match status" value="1"/>
</dbReference>
<name>A0AAN8K067_PATCE</name>
<feature type="signal peptide" evidence="1">
    <location>
        <begin position="1"/>
        <end position="18"/>
    </location>
</feature>
<evidence type="ECO:0000256" key="1">
    <source>
        <dbReference type="SAM" id="SignalP"/>
    </source>
</evidence>
<proteinExistence type="predicted"/>
<protein>
    <submittedName>
        <fullName evidence="2">Uncharacterized protein</fullName>
    </submittedName>
</protein>
<dbReference type="EMBL" id="JAZGQO010000007">
    <property type="protein sequence ID" value="KAK6182348.1"/>
    <property type="molecule type" value="Genomic_DNA"/>
</dbReference>
<gene>
    <name evidence="2" type="ORF">SNE40_010057</name>
</gene>
<dbReference type="Proteomes" id="UP001347796">
    <property type="component" value="Unassembled WGS sequence"/>
</dbReference>
<dbReference type="AlphaFoldDB" id="A0AAN8K067"/>
<feature type="chain" id="PRO_5042995166" evidence="1">
    <location>
        <begin position="19"/>
        <end position="101"/>
    </location>
</feature>
<keyword evidence="3" id="KW-1185">Reference proteome</keyword>
<sequence>MKVLIVLTVGLLFALAACETCDDDADDCHLFYCNSGTTKRCINKVCTCVSRCDDDQEKCETASHCQHDADKHGCQCDSSYHCIDRYCHCGFPAFPTQTPVV</sequence>
<evidence type="ECO:0000313" key="2">
    <source>
        <dbReference type="EMBL" id="KAK6182348.1"/>
    </source>
</evidence>
<comment type="caution">
    <text evidence="2">The sequence shown here is derived from an EMBL/GenBank/DDBJ whole genome shotgun (WGS) entry which is preliminary data.</text>
</comment>
<reference evidence="2 3" key="1">
    <citation type="submission" date="2024-01" db="EMBL/GenBank/DDBJ databases">
        <title>The genome of the rayed Mediterranean limpet Patella caerulea (Linnaeus, 1758).</title>
        <authorList>
            <person name="Anh-Thu Weber A."/>
            <person name="Halstead-Nussloch G."/>
        </authorList>
    </citation>
    <scope>NUCLEOTIDE SEQUENCE [LARGE SCALE GENOMIC DNA]</scope>
    <source>
        <strain evidence="2">AATW-2023a</strain>
        <tissue evidence="2">Whole specimen</tissue>
    </source>
</reference>
<evidence type="ECO:0000313" key="3">
    <source>
        <dbReference type="Proteomes" id="UP001347796"/>
    </source>
</evidence>